<organism evidence="3 4">
    <name type="scientific">Pedobacter hiemivivus</name>
    <dbReference type="NCBI Taxonomy" id="2530454"/>
    <lineage>
        <taxon>Bacteria</taxon>
        <taxon>Pseudomonadati</taxon>
        <taxon>Bacteroidota</taxon>
        <taxon>Sphingobacteriia</taxon>
        <taxon>Sphingobacteriales</taxon>
        <taxon>Sphingobacteriaceae</taxon>
        <taxon>Pedobacter</taxon>
    </lineage>
</organism>
<dbReference type="RefSeq" id="WP_136878732.1">
    <property type="nucleotide sequence ID" value="NZ_SWDX01000001.1"/>
</dbReference>
<sequence>MRLDRIMWGIVLLFVGGVLLLENFNVIDFYWRSIWRFWPIFLIIAGVNILFNKNKSQLGGMVSIAILIVTLILLFFKGQEQPDRRITIIDELEGRTSDGDLTEDRANNQHLFLPYEADSMTKRTVLKISGGGTTFELKGHTDSLISADVNTRRNAFILVKNVSKDSVTTLDLKMRGKGNWNTGSNNVDLMLNTNPIWEVQMNMGAGEANFDLSDYKVREFNFDGGAAALDVKLGALLPITDVNVKTGMADVEIKIPTASGCRIKAKTGLSSKEFTGFTKLDDNIYETPNFKTSTNKIFINFDGGLSSFEVNRY</sequence>
<keyword evidence="1" id="KW-0812">Transmembrane</keyword>
<feature type="transmembrane region" description="Helical" evidence="1">
    <location>
        <begin position="57"/>
        <end position="76"/>
    </location>
</feature>
<evidence type="ECO:0000259" key="2">
    <source>
        <dbReference type="Pfam" id="PF22570"/>
    </source>
</evidence>
<feature type="domain" description="LiaF transmembrane" evidence="2">
    <location>
        <begin position="7"/>
        <end position="71"/>
    </location>
</feature>
<feature type="transmembrane region" description="Helical" evidence="1">
    <location>
        <begin position="34"/>
        <end position="51"/>
    </location>
</feature>
<evidence type="ECO:0000313" key="3">
    <source>
        <dbReference type="EMBL" id="TKC65111.1"/>
    </source>
</evidence>
<name>A0A4U1GL72_9SPHI</name>
<dbReference type="AlphaFoldDB" id="A0A4U1GL72"/>
<evidence type="ECO:0000256" key="1">
    <source>
        <dbReference type="SAM" id="Phobius"/>
    </source>
</evidence>
<keyword evidence="1" id="KW-1133">Transmembrane helix</keyword>
<dbReference type="InterPro" id="IPR054331">
    <property type="entry name" value="LiaF_TM"/>
</dbReference>
<gene>
    <name evidence="3" type="ORF">FBD94_00695</name>
</gene>
<proteinExistence type="predicted"/>
<evidence type="ECO:0000313" key="4">
    <source>
        <dbReference type="Proteomes" id="UP000309594"/>
    </source>
</evidence>
<accession>A0A4U1GL72</accession>
<dbReference type="EMBL" id="SWDX01000001">
    <property type="protein sequence ID" value="TKC65111.1"/>
    <property type="molecule type" value="Genomic_DNA"/>
</dbReference>
<comment type="caution">
    <text evidence="3">The sequence shown here is derived from an EMBL/GenBank/DDBJ whole genome shotgun (WGS) entry which is preliminary data.</text>
</comment>
<reference evidence="3 4" key="1">
    <citation type="submission" date="2019-04" db="EMBL/GenBank/DDBJ databases">
        <title>Pedobacter sp. RP-1-16 sp. nov., isolated from Arctic soil.</title>
        <authorList>
            <person name="Dahal R.H."/>
            <person name="Kim D.-U."/>
        </authorList>
    </citation>
    <scope>NUCLEOTIDE SEQUENCE [LARGE SCALE GENOMIC DNA]</scope>
    <source>
        <strain evidence="3 4">RP-1-16</strain>
    </source>
</reference>
<dbReference type="Pfam" id="PF22570">
    <property type="entry name" value="LiaF-TM"/>
    <property type="match status" value="1"/>
</dbReference>
<feature type="transmembrane region" description="Helical" evidence="1">
    <location>
        <begin position="6"/>
        <end position="27"/>
    </location>
</feature>
<keyword evidence="1" id="KW-0472">Membrane</keyword>
<dbReference type="Proteomes" id="UP000309594">
    <property type="component" value="Unassembled WGS sequence"/>
</dbReference>
<protein>
    <recommendedName>
        <fullName evidence="2">LiaF transmembrane domain-containing protein</fullName>
    </recommendedName>
</protein>